<dbReference type="SUPFAM" id="SSF52200">
    <property type="entry name" value="Toll/Interleukin receptor TIR domain"/>
    <property type="match status" value="1"/>
</dbReference>
<gene>
    <name evidence="2" type="ORF">HEQ44_03660</name>
</gene>
<proteinExistence type="predicted"/>
<dbReference type="EMBL" id="JAAVSD010000007">
    <property type="protein sequence ID" value="NLR29275.1"/>
    <property type="molecule type" value="Genomic_DNA"/>
</dbReference>
<dbReference type="Pfam" id="PF08937">
    <property type="entry name" value="ThsB_TIR"/>
    <property type="match status" value="1"/>
</dbReference>
<dbReference type="InterPro" id="IPR035897">
    <property type="entry name" value="Toll_tir_struct_dom_sf"/>
</dbReference>
<keyword evidence="3" id="KW-1185">Reference proteome</keyword>
<evidence type="ECO:0000313" key="2">
    <source>
        <dbReference type="EMBL" id="NLR29275.1"/>
    </source>
</evidence>
<sequence length="132" mass="15231">MSDLFISYQAADPLAHSFQVQLREWAQKNWAFPTISFHDQCLPVQFTGTRAPALKRQIRKEIRQSNRILIIISRETWQSEWADWEIAMARQADKQVLAVKLDNTSMSPLGLLDAEPAWIDPFDPAALMQESF</sequence>
<dbReference type="Proteomes" id="UP000707477">
    <property type="component" value="Unassembled WGS sequence"/>
</dbReference>
<dbReference type="RefSeq" id="WP_168848993.1">
    <property type="nucleotide sequence ID" value="NZ_JAAVSD010000007.1"/>
</dbReference>
<dbReference type="InterPro" id="IPR015032">
    <property type="entry name" value="ThsB__TIR-like_domain"/>
</dbReference>
<evidence type="ECO:0000313" key="3">
    <source>
        <dbReference type="Proteomes" id="UP000707477"/>
    </source>
</evidence>
<organism evidence="2 3">
    <name type="scientific">Levilactobacillus tujiorum</name>
    <dbReference type="NCBI Taxonomy" id="2912243"/>
    <lineage>
        <taxon>Bacteria</taxon>
        <taxon>Bacillati</taxon>
        <taxon>Bacillota</taxon>
        <taxon>Bacilli</taxon>
        <taxon>Lactobacillales</taxon>
        <taxon>Lactobacillaceae</taxon>
        <taxon>Levilactobacillus</taxon>
    </lineage>
</organism>
<evidence type="ECO:0000259" key="1">
    <source>
        <dbReference type="Pfam" id="PF08937"/>
    </source>
</evidence>
<accession>A0ABX1L2L7</accession>
<comment type="caution">
    <text evidence="2">The sequence shown here is derived from an EMBL/GenBank/DDBJ whole genome shotgun (WGS) entry which is preliminary data.</text>
</comment>
<feature type="domain" description="Thoeris protein ThsB TIR-like" evidence="1">
    <location>
        <begin position="5"/>
        <end position="104"/>
    </location>
</feature>
<protein>
    <submittedName>
        <fullName evidence="2">TIR domain-containing protein</fullName>
    </submittedName>
</protein>
<name>A0ABX1L2L7_9LACO</name>
<dbReference type="Gene3D" id="3.40.50.11200">
    <property type="match status" value="1"/>
</dbReference>
<reference evidence="2 3" key="1">
    <citation type="submission" date="2020-03" db="EMBL/GenBank/DDBJ databases">
        <authorList>
            <person name="Zhang Z."/>
            <person name="Guo Z."/>
            <person name="Hou Q."/>
            <person name="Shen X."/>
        </authorList>
    </citation>
    <scope>NUCLEOTIDE SEQUENCE [LARGE SCALE GENOMIC DNA]</scope>
    <source>
        <strain evidence="2 3">HBUAS51329</strain>
    </source>
</reference>